<feature type="signal peptide" evidence="5">
    <location>
        <begin position="1"/>
        <end position="21"/>
    </location>
</feature>
<evidence type="ECO:0000313" key="7">
    <source>
        <dbReference type="EMBL" id="KAG8543848.1"/>
    </source>
</evidence>
<dbReference type="EMBL" id="WNYA01002815">
    <property type="protein sequence ID" value="KAG8543848.1"/>
    <property type="molecule type" value="Genomic_DNA"/>
</dbReference>
<dbReference type="SMART" id="SM00284">
    <property type="entry name" value="OLF"/>
    <property type="match status" value="1"/>
</dbReference>
<reference evidence="7" key="1">
    <citation type="thesis" date="2020" institute="ProQuest LLC" country="789 East Eisenhower Parkway, Ann Arbor, MI, USA">
        <title>Comparative Genomics and Chromosome Evolution.</title>
        <authorList>
            <person name="Mudd A.B."/>
        </authorList>
    </citation>
    <scope>NUCLEOTIDE SEQUENCE</scope>
    <source>
        <strain evidence="7">237g6f4</strain>
        <tissue evidence="7">Blood</tissue>
    </source>
</reference>
<dbReference type="Pfam" id="PF02191">
    <property type="entry name" value="OLF"/>
    <property type="match status" value="1"/>
</dbReference>
<evidence type="ECO:0000313" key="8">
    <source>
        <dbReference type="Proteomes" id="UP000824782"/>
    </source>
</evidence>
<evidence type="ECO:0000256" key="3">
    <source>
        <dbReference type="PROSITE-ProRule" id="PRU00446"/>
    </source>
</evidence>
<evidence type="ECO:0000256" key="4">
    <source>
        <dbReference type="SAM" id="Coils"/>
    </source>
</evidence>
<evidence type="ECO:0000256" key="1">
    <source>
        <dbReference type="ARBA" id="ARBA00004613"/>
    </source>
</evidence>
<keyword evidence="5" id="KW-0732">Signal</keyword>
<name>A0AAV6ZC54_ENGPU</name>
<dbReference type="GO" id="GO:0005615">
    <property type="term" value="C:extracellular space"/>
    <property type="evidence" value="ECO:0007669"/>
    <property type="project" value="TreeGrafter"/>
</dbReference>
<keyword evidence="8" id="KW-1185">Reference proteome</keyword>
<sequence length="460" mass="52966">MKAITLLWFSLGIFQAHTAFAGPGDSSSKPKVVPGSSDDLGVCHCSLAITDFTFPIERMELLETSNLNLSLKFQEEINKIQDYQHRLDTYLENIKNLTTRVELCNKGGVSYSELDFEMLKLEISELESLVIDLKTSLTGSNDKVRDLYIEVENISVIVNQLERHDKNNILKVRKEIASLQKRLDECKDSKSPITSHYGTCQHGEIMDVGKPQIVQVNWRGTSYPSGAWGKEAFFGSTSELHWVLSSDYNSYFTTVRLYQSYKDLRQYKTYKDQAISGKGNALTLYNNSFYYDCHSSRICKFDLDTLKREEKHVQNLATRFFYTSNQYHNMDLEADEYGLWVLYSREDVLGNMVIGLVNATSIEVIKTWTTSAYMPRVTNAFMVCGVMYATRTLSTREEEIFYMYDTNTGEEGHLRIPFEKLLENIHSLSYNPNDRKLYMYNNGFEAIYDLQFKPLTEGKS</sequence>
<evidence type="ECO:0000256" key="5">
    <source>
        <dbReference type="SAM" id="SignalP"/>
    </source>
</evidence>
<evidence type="ECO:0000256" key="2">
    <source>
        <dbReference type="ARBA" id="ARBA00022525"/>
    </source>
</evidence>
<dbReference type="SUPFAM" id="SSF101908">
    <property type="entry name" value="Putative isomerase YbhE"/>
    <property type="match status" value="1"/>
</dbReference>
<keyword evidence="2" id="KW-0964">Secreted</keyword>
<dbReference type="InterPro" id="IPR003112">
    <property type="entry name" value="Olfac-like_dom"/>
</dbReference>
<protein>
    <recommendedName>
        <fullName evidence="6">Olfactomedin-like domain-containing protein</fullName>
    </recommendedName>
</protein>
<dbReference type="GO" id="GO:0007165">
    <property type="term" value="P:signal transduction"/>
    <property type="evidence" value="ECO:0007669"/>
    <property type="project" value="TreeGrafter"/>
</dbReference>
<dbReference type="Proteomes" id="UP000824782">
    <property type="component" value="Unassembled WGS sequence"/>
</dbReference>
<dbReference type="PANTHER" id="PTHR23192:SF7">
    <property type="entry name" value="OLFACTOMEDIN-4"/>
    <property type="match status" value="1"/>
</dbReference>
<dbReference type="PANTHER" id="PTHR23192">
    <property type="entry name" value="OLFACTOMEDIN-RELATED"/>
    <property type="match status" value="1"/>
</dbReference>
<accession>A0AAV6ZC54</accession>
<dbReference type="InterPro" id="IPR050605">
    <property type="entry name" value="Olfactomedin-like_domain"/>
</dbReference>
<proteinExistence type="predicted"/>
<gene>
    <name evidence="7" type="ORF">GDO81_023566</name>
</gene>
<dbReference type="AlphaFoldDB" id="A0AAV6ZC54"/>
<feature type="chain" id="PRO_5043518388" description="Olfactomedin-like domain-containing protein" evidence="5">
    <location>
        <begin position="22"/>
        <end position="460"/>
    </location>
</feature>
<feature type="domain" description="Olfactomedin-like" evidence="6">
    <location>
        <begin position="199"/>
        <end position="454"/>
    </location>
</feature>
<comment type="subcellular location">
    <subcellularLocation>
        <location evidence="1">Secreted</location>
    </subcellularLocation>
</comment>
<evidence type="ECO:0000259" key="6">
    <source>
        <dbReference type="PROSITE" id="PS51132"/>
    </source>
</evidence>
<keyword evidence="4" id="KW-0175">Coiled coil</keyword>
<feature type="coiled-coil region" evidence="4">
    <location>
        <begin position="73"/>
        <end position="100"/>
    </location>
</feature>
<comment type="caution">
    <text evidence="3">Lacks conserved residue(s) required for the propagation of feature annotation.</text>
</comment>
<comment type="caution">
    <text evidence="7">The sequence shown here is derived from an EMBL/GenBank/DDBJ whole genome shotgun (WGS) entry which is preliminary data.</text>
</comment>
<dbReference type="PROSITE" id="PS51132">
    <property type="entry name" value="OLF"/>
    <property type="match status" value="1"/>
</dbReference>
<organism evidence="7 8">
    <name type="scientific">Engystomops pustulosus</name>
    <name type="common">Tungara frog</name>
    <name type="synonym">Physalaemus pustulosus</name>
    <dbReference type="NCBI Taxonomy" id="76066"/>
    <lineage>
        <taxon>Eukaryota</taxon>
        <taxon>Metazoa</taxon>
        <taxon>Chordata</taxon>
        <taxon>Craniata</taxon>
        <taxon>Vertebrata</taxon>
        <taxon>Euteleostomi</taxon>
        <taxon>Amphibia</taxon>
        <taxon>Batrachia</taxon>
        <taxon>Anura</taxon>
        <taxon>Neobatrachia</taxon>
        <taxon>Hyloidea</taxon>
        <taxon>Leptodactylidae</taxon>
        <taxon>Leiuperinae</taxon>
        <taxon>Engystomops</taxon>
    </lineage>
</organism>